<dbReference type="Gene3D" id="2.40.30.130">
    <property type="match status" value="1"/>
</dbReference>
<accession>A0A846Z3J6</accession>
<evidence type="ECO:0000313" key="2">
    <source>
        <dbReference type="EMBL" id="NKZ05278.1"/>
    </source>
</evidence>
<evidence type="ECO:0000259" key="1">
    <source>
        <dbReference type="PROSITE" id="PS50860"/>
    </source>
</evidence>
<dbReference type="Gene3D" id="3.30.980.10">
    <property type="entry name" value="Threonyl-trna Synthetase, Chain A, domain 2"/>
    <property type="match status" value="1"/>
</dbReference>
<dbReference type="GO" id="GO:0005524">
    <property type="term" value="F:ATP binding"/>
    <property type="evidence" value="ECO:0007669"/>
    <property type="project" value="InterPro"/>
</dbReference>
<dbReference type="InterPro" id="IPR051335">
    <property type="entry name" value="Alanyl-tRNA_Editing_Enzymes"/>
</dbReference>
<dbReference type="InterPro" id="IPR018164">
    <property type="entry name" value="Ala-tRNA-synth_IIc_N"/>
</dbReference>
<name>A0A846Z3J6_9ACTN</name>
<dbReference type="RefSeq" id="WP_067637332.1">
    <property type="nucleotide sequence ID" value="NZ_JAAXPI010000019.1"/>
</dbReference>
<dbReference type="AlphaFoldDB" id="A0A846Z3J6"/>
<feature type="domain" description="Alanyl-transfer RNA synthetases family profile" evidence="1">
    <location>
        <begin position="1"/>
        <end position="221"/>
    </location>
</feature>
<dbReference type="GO" id="GO:0003676">
    <property type="term" value="F:nucleic acid binding"/>
    <property type="evidence" value="ECO:0007669"/>
    <property type="project" value="InterPro"/>
</dbReference>
<dbReference type="SUPFAM" id="SSF55186">
    <property type="entry name" value="ThrRS/AlaRS common domain"/>
    <property type="match status" value="1"/>
</dbReference>
<dbReference type="InterPro" id="IPR018165">
    <property type="entry name" value="Ala-tRNA-synth_IIc_core"/>
</dbReference>
<gene>
    <name evidence="2" type="ORF">HGB48_16200</name>
</gene>
<keyword evidence="3" id="KW-1185">Reference proteome</keyword>
<dbReference type="SUPFAM" id="SSF50447">
    <property type="entry name" value="Translation proteins"/>
    <property type="match status" value="1"/>
</dbReference>
<sequence length="238" mass="25712">MPTRLLYLDDSRRTEADATIVRVHNDGGDTTVVLNETIFYPQGGGQPTDRGRLSTGRGGLDVRRVAFVNGEVLHIGPAEGELDAGETAHLAVDPAVRREHALLHTGGHLVMTAVDRLVGYHPTKGYHFPNGPYVEFDSALPVGEREFFAAKVQDAMDGMVAEDAEVTSYFCEPEELRGDGVHVPAEIPAGKPTRVVVTAGYRSPCGGTHVRRLGELTGLKVRNVKVKSGRTRVSYTVA</sequence>
<dbReference type="GO" id="GO:0004813">
    <property type="term" value="F:alanine-tRNA ligase activity"/>
    <property type="evidence" value="ECO:0007669"/>
    <property type="project" value="InterPro"/>
</dbReference>
<dbReference type="EMBL" id="JAAXPI010000019">
    <property type="protein sequence ID" value="NKZ05278.1"/>
    <property type="molecule type" value="Genomic_DNA"/>
</dbReference>
<reference evidence="2 3" key="1">
    <citation type="submission" date="2020-04" db="EMBL/GenBank/DDBJ databases">
        <title>MicrobeNet Type strains.</title>
        <authorList>
            <person name="Nicholson A.C."/>
        </authorList>
    </citation>
    <scope>NUCLEOTIDE SEQUENCE [LARGE SCALE GENOMIC DNA]</scope>
    <source>
        <strain evidence="2 3">ATCC BAA-277</strain>
    </source>
</reference>
<dbReference type="PANTHER" id="PTHR43462:SF2">
    <property type="entry name" value="THREONYL AND ALANYL TRNA SYNTHETASE SECOND ADDITIONAL DOMAIN-CONTAINING PROTEIN"/>
    <property type="match status" value="1"/>
</dbReference>
<dbReference type="PROSITE" id="PS50860">
    <property type="entry name" value="AA_TRNA_LIGASE_II_ALA"/>
    <property type="match status" value="1"/>
</dbReference>
<dbReference type="InterPro" id="IPR018163">
    <property type="entry name" value="Thr/Ala-tRNA-synth_IIc_edit"/>
</dbReference>
<dbReference type="Pfam" id="PF01411">
    <property type="entry name" value="tRNA-synt_2c"/>
    <property type="match status" value="1"/>
</dbReference>
<dbReference type="Proteomes" id="UP000579250">
    <property type="component" value="Unassembled WGS sequence"/>
</dbReference>
<comment type="caution">
    <text evidence="2">The sequence shown here is derived from an EMBL/GenBank/DDBJ whole genome shotgun (WGS) entry which is preliminary data.</text>
</comment>
<evidence type="ECO:0000313" key="3">
    <source>
        <dbReference type="Proteomes" id="UP000579250"/>
    </source>
</evidence>
<organism evidence="2 3">
    <name type="scientific">Actinomadura latina</name>
    <dbReference type="NCBI Taxonomy" id="163603"/>
    <lineage>
        <taxon>Bacteria</taxon>
        <taxon>Bacillati</taxon>
        <taxon>Actinomycetota</taxon>
        <taxon>Actinomycetes</taxon>
        <taxon>Streptosporangiales</taxon>
        <taxon>Thermomonosporaceae</taxon>
        <taxon>Actinomadura</taxon>
    </lineage>
</organism>
<protein>
    <recommendedName>
        <fullName evidence="1">Alanyl-transfer RNA synthetases family profile domain-containing protein</fullName>
    </recommendedName>
</protein>
<dbReference type="GO" id="GO:0006419">
    <property type="term" value="P:alanyl-tRNA aminoacylation"/>
    <property type="evidence" value="ECO:0007669"/>
    <property type="project" value="InterPro"/>
</dbReference>
<dbReference type="PANTHER" id="PTHR43462">
    <property type="entry name" value="ALANYL-TRNA EDITING PROTEIN"/>
    <property type="match status" value="1"/>
</dbReference>
<proteinExistence type="predicted"/>
<dbReference type="InterPro" id="IPR009000">
    <property type="entry name" value="Transl_B-barrel_sf"/>
</dbReference>